<evidence type="ECO:0000256" key="1">
    <source>
        <dbReference type="ARBA" id="ARBA00006484"/>
    </source>
</evidence>
<protein>
    <submittedName>
        <fullName evidence="3">Putative oxidoreductase TM_0325</fullName>
    </submittedName>
</protein>
<dbReference type="InterPro" id="IPR002347">
    <property type="entry name" value="SDR_fam"/>
</dbReference>
<dbReference type="Gene3D" id="3.40.50.720">
    <property type="entry name" value="NAD(P)-binding Rossmann-like Domain"/>
    <property type="match status" value="1"/>
</dbReference>
<dbReference type="PANTHER" id="PTHR42760:SF115">
    <property type="entry name" value="3-OXOACYL-[ACYL-CARRIER-PROTEIN] REDUCTASE FABG"/>
    <property type="match status" value="1"/>
</dbReference>
<reference evidence="3" key="1">
    <citation type="submission" date="2015-07" db="EMBL/GenBank/DDBJ databases">
        <title>Transcriptome Assembly of Anthurium amnicola.</title>
        <authorList>
            <person name="Suzuki J."/>
        </authorList>
    </citation>
    <scope>NUCLEOTIDE SEQUENCE</scope>
</reference>
<name>A0A1D1ZGT9_9ARAE</name>
<dbReference type="NCBIfam" id="NF005559">
    <property type="entry name" value="PRK07231.1"/>
    <property type="match status" value="1"/>
</dbReference>
<evidence type="ECO:0000256" key="2">
    <source>
        <dbReference type="ARBA" id="ARBA00023002"/>
    </source>
</evidence>
<dbReference type="PRINTS" id="PR00080">
    <property type="entry name" value="SDRFAMILY"/>
</dbReference>
<dbReference type="GO" id="GO:0016616">
    <property type="term" value="F:oxidoreductase activity, acting on the CH-OH group of donors, NAD or NADP as acceptor"/>
    <property type="evidence" value="ECO:0007669"/>
    <property type="project" value="TreeGrafter"/>
</dbReference>
<proteinExistence type="inferred from homology"/>
<dbReference type="SUPFAM" id="SSF51735">
    <property type="entry name" value="NAD(P)-binding Rossmann-fold domains"/>
    <property type="match status" value="1"/>
</dbReference>
<gene>
    <name evidence="3" type="primary">TM_0325_1</name>
    <name evidence="3" type="ORF">g.13668</name>
</gene>
<dbReference type="PRINTS" id="PR00081">
    <property type="entry name" value="GDHRDH"/>
</dbReference>
<dbReference type="InterPro" id="IPR036291">
    <property type="entry name" value="NAD(P)-bd_dom_sf"/>
</dbReference>
<dbReference type="EMBL" id="GDJX01001857">
    <property type="protein sequence ID" value="JAT66079.1"/>
    <property type="molecule type" value="Transcribed_RNA"/>
</dbReference>
<keyword evidence="2" id="KW-0560">Oxidoreductase</keyword>
<comment type="similarity">
    <text evidence="1">Belongs to the short-chain dehydrogenases/reductases (SDR) family.</text>
</comment>
<accession>A0A1D1ZGT9</accession>
<evidence type="ECO:0000313" key="3">
    <source>
        <dbReference type="EMBL" id="JAT66079.1"/>
    </source>
</evidence>
<dbReference type="AlphaFoldDB" id="A0A1D1ZGT9"/>
<dbReference type="PANTHER" id="PTHR42760">
    <property type="entry name" value="SHORT-CHAIN DEHYDROGENASES/REDUCTASES FAMILY MEMBER"/>
    <property type="match status" value="1"/>
</dbReference>
<organism evidence="3">
    <name type="scientific">Anthurium amnicola</name>
    <dbReference type="NCBI Taxonomy" id="1678845"/>
    <lineage>
        <taxon>Eukaryota</taxon>
        <taxon>Viridiplantae</taxon>
        <taxon>Streptophyta</taxon>
        <taxon>Embryophyta</taxon>
        <taxon>Tracheophyta</taxon>
        <taxon>Spermatophyta</taxon>
        <taxon>Magnoliopsida</taxon>
        <taxon>Liliopsida</taxon>
        <taxon>Araceae</taxon>
        <taxon>Pothoideae</taxon>
        <taxon>Potheae</taxon>
        <taxon>Anthurium</taxon>
    </lineage>
</organism>
<dbReference type="CDD" id="cd05233">
    <property type="entry name" value="SDR_c"/>
    <property type="match status" value="1"/>
</dbReference>
<dbReference type="Pfam" id="PF13561">
    <property type="entry name" value="adh_short_C2"/>
    <property type="match status" value="1"/>
</dbReference>
<dbReference type="FunFam" id="3.40.50.720:FF:000084">
    <property type="entry name" value="Short-chain dehydrogenase reductase"/>
    <property type="match status" value="1"/>
</dbReference>
<sequence length="301" mass="32384">MTTAIKAAVKDLKGRLDDKVCIVTGAGSGIGFESAVLFASQGARVVCADIDLTAAQKTVERIKDVIGPIHLSKHAIAIKVDVAKEEDVRHLVENTVKSFGRLDVIFNNAGIMHPHDEGVNTDEKVWDLTMNINLKGVWWGCKYAIEQFKKQDKDKAKKSGGSIINTASFVGLVGSATPCIAYTASKGAVIALSRELAVTHARDGIRVNALCPGPLNTPLLQTFLDTEEKKQRRLVHVPIGRFGEAIEQAYAALFLASDESSFVTGVDFKVDGGLTAAYVTPEGSSAITSPKPFYKAEKEKK</sequence>